<evidence type="ECO:0000313" key="4">
    <source>
        <dbReference type="Proteomes" id="UP000829685"/>
    </source>
</evidence>
<organism evidence="3 4">
    <name type="scientific">Neoarthrinium moseri</name>
    <dbReference type="NCBI Taxonomy" id="1658444"/>
    <lineage>
        <taxon>Eukaryota</taxon>
        <taxon>Fungi</taxon>
        <taxon>Dikarya</taxon>
        <taxon>Ascomycota</taxon>
        <taxon>Pezizomycotina</taxon>
        <taxon>Sordariomycetes</taxon>
        <taxon>Xylariomycetidae</taxon>
        <taxon>Amphisphaeriales</taxon>
        <taxon>Apiosporaceae</taxon>
        <taxon>Neoarthrinium</taxon>
    </lineage>
</organism>
<dbReference type="AlphaFoldDB" id="A0A9P9WYS5"/>
<dbReference type="PANTHER" id="PTHR43316:SF3">
    <property type="entry name" value="HALOACID DEHALOGENASE, TYPE II (AFU_ORTHOLOGUE AFUA_2G07750)-RELATED"/>
    <property type="match status" value="1"/>
</dbReference>
<dbReference type="Pfam" id="PF00702">
    <property type="entry name" value="Hydrolase"/>
    <property type="match status" value="1"/>
</dbReference>
<dbReference type="InterPro" id="IPR006328">
    <property type="entry name" value="2-HAD"/>
</dbReference>
<dbReference type="NCBIfam" id="TIGR01493">
    <property type="entry name" value="HAD-SF-IA-v2"/>
    <property type="match status" value="1"/>
</dbReference>
<dbReference type="NCBIfam" id="TIGR01428">
    <property type="entry name" value="HAD_type_II"/>
    <property type="match status" value="1"/>
</dbReference>
<protein>
    <recommendedName>
        <fullName evidence="5">Haloacid dehalogenase</fullName>
    </recommendedName>
</protein>
<name>A0A9P9WYS5_9PEZI</name>
<dbReference type="InterPro" id="IPR023214">
    <property type="entry name" value="HAD_sf"/>
</dbReference>
<evidence type="ECO:0008006" key="5">
    <source>
        <dbReference type="Google" id="ProtNLM"/>
    </source>
</evidence>
<dbReference type="GO" id="GO:0019120">
    <property type="term" value="F:hydrolase activity, acting on acid halide bonds, in C-halide compounds"/>
    <property type="evidence" value="ECO:0007669"/>
    <property type="project" value="InterPro"/>
</dbReference>
<dbReference type="EMBL" id="JAFIMR010000001">
    <property type="protein sequence ID" value="KAI1881719.1"/>
    <property type="molecule type" value="Genomic_DNA"/>
</dbReference>
<dbReference type="PANTHER" id="PTHR43316">
    <property type="entry name" value="HYDROLASE, HALOACID DELAHOGENASE-RELATED"/>
    <property type="match status" value="1"/>
</dbReference>
<dbReference type="InterPro" id="IPR006439">
    <property type="entry name" value="HAD-SF_hydro_IA"/>
</dbReference>
<evidence type="ECO:0000313" key="3">
    <source>
        <dbReference type="EMBL" id="KAI1881719.1"/>
    </source>
</evidence>
<dbReference type="Proteomes" id="UP000829685">
    <property type="component" value="Unassembled WGS sequence"/>
</dbReference>
<dbReference type="SUPFAM" id="SSF56784">
    <property type="entry name" value="HAD-like"/>
    <property type="match status" value="1"/>
</dbReference>
<accession>A0A9P9WYS5</accession>
<comment type="similarity">
    <text evidence="1">Belongs to the HAD-like hydrolase superfamily. S-2-haloalkanoic acid dehalogenase family.</text>
</comment>
<dbReference type="SFLD" id="SFLDS00003">
    <property type="entry name" value="Haloacid_Dehalogenase"/>
    <property type="match status" value="1"/>
</dbReference>
<dbReference type="InterPro" id="IPR036412">
    <property type="entry name" value="HAD-like_sf"/>
</dbReference>
<dbReference type="PRINTS" id="PR00413">
    <property type="entry name" value="HADHALOGNASE"/>
</dbReference>
<dbReference type="InterPro" id="IPR023198">
    <property type="entry name" value="PGP-like_dom2"/>
</dbReference>
<evidence type="ECO:0000256" key="2">
    <source>
        <dbReference type="ARBA" id="ARBA00022801"/>
    </source>
</evidence>
<reference evidence="3" key="1">
    <citation type="submission" date="2021-03" db="EMBL/GenBank/DDBJ databases">
        <title>Revisited historic fungal species revealed as producer of novel bioactive compounds through whole genome sequencing and comparative genomics.</title>
        <authorList>
            <person name="Vignolle G.A."/>
            <person name="Hochenegger N."/>
            <person name="Mach R.L."/>
            <person name="Mach-Aigner A.R."/>
            <person name="Javad Rahimi M."/>
            <person name="Salim K.A."/>
            <person name="Chan C.M."/>
            <person name="Lim L.B.L."/>
            <person name="Cai F."/>
            <person name="Druzhinina I.S."/>
            <person name="U'Ren J.M."/>
            <person name="Derntl C."/>
        </authorList>
    </citation>
    <scope>NUCLEOTIDE SEQUENCE</scope>
    <source>
        <strain evidence="3">TUCIM 5799</strain>
    </source>
</reference>
<evidence type="ECO:0000256" key="1">
    <source>
        <dbReference type="ARBA" id="ARBA00008106"/>
    </source>
</evidence>
<dbReference type="Gene3D" id="3.40.50.1000">
    <property type="entry name" value="HAD superfamily/HAD-like"/>
    <property type="match status" value="1"/>
</dbReference>
<dbReference type="Gene3D" id="1.10.150.240">
    <property type="entry name" value="Putative phosphatase, domain 2"/>
    <property type="match status" value="1"/>
</dbReference>
<comment type="caution">
    <text evidence="3">The sequence shown here is derived from an EMBL/GenBank/DDBJ whole genome shotgun (WGS) entry which is preliminary data.</text>
</comment>
<sequence length="271" mass="29984">MSTAEASIPPSLINVKALLFDVFGTVVNWRSTVHAELVKRAREKLSSPGSLSEPLRARLQKITDDDDWARFAQEWRNSYGKFTRTFVPGQTPWKDIDTHHHDSLLELLEAWSIRAAYTETEVRSLSLIWHYLAPWPDSSAGLAKLGTAYTTATLSNGNQALLRDLDETGQLGFQHLISSADFGAYKPHPKTYLGAAAKLGLRPDECALVAAHLGDLQAAKSHGFGAVYVERPREEAFSPQEVEEARGWVDLWVAEGEGGFVEVARRLGISN</sequence>
<dbReference type="SFLD" id="SFLDG01129">
    <property type="entry name" value="C1.5:_HAD__Beta-PGM__Phosphata"/>
    <property type="match status" value="1"/>
</dbReference>
<proteinExistence type="inferred from homology"/>
<keyword evidence="4" id="KW-1185">Reference proteome</keyword>
<gene>
    <name evidence="3" type="ORF">JX265_000545</name>
</gene>
<dbReference type="GO" id="GO:0016791">
    <property type="term" value="F:phosphatase activity"/>
    <property type="evidence" value="ECO:0007669"/>
    <property type="project" value="UniProtKB-ARBA"/>
</dbReference>
<dbReference type="InterPro" id="IPR051540">
    <property type="entry name" value="S-2-haloacid_dehalogenase"/>
</dbReference>
<keyword evidence="2" id="KW-0378">Hydrolase</keyword>